<sequence>MEKYQGWIYPGYPAQNSAATYPQNKSDVLKPEYFTITDSGILSLIQYFPTNPSDTSNAFSIQNIADIKANSSEQYVTNNAINILVSFVVDNALTGIEIDFENFGQWTSTDYTNYKNLLMALSKDLHAKGKKLSVCGPTWSGDPAISPFPNWNYSDFVSLGIDQMCPMIYDNQYDVGGGGPVFLVAGIPAYGYTATSGKWDIKILTLDQVKALNGYSSATRDPNSGEMILNVGDKVFVSSDSTSLDLKREVLIKCGVKYVSVWHLGGNDWFTSA</sequence>
<dbReference type="SUPFAM" id="SSF51445">
    <property type="entry name" value="(Trans)glycosidases"/>
    <property type="match status" value="1"/>
</dbReference>
<dbReference type="AlphaFoldDB" id="A0A4P9WRY8"/>
<dbReference type="Gene3D" id="3.20.20.80">
    <property type="entry name" value="Glycosidases"/>
    <property type="match status" value="1"/>
</dbReference>
<gene>
    <name evidence="1" type="ORF">BDK51DRAFT_49786</name>
</gene>
<dbReference type="Proteomes" id="UP000269721">
    <property type="component" value="Unassembled WGS sequence"/>
</dbReference>
<reference evidence="2" key="1">
    <citation type="journal article" date="2018" name="Nat. Microbiol.">
        <title>Leveraging single-cell genomics to expand the fungal tree of life.</title>
        <authorList>
            <person name="Ahrendt S.R."/>
            <person name="Quandt C.A."/>
            <person name="Ciobanu D."/>
            <person name="Clum A."/>
            <person name="Salamov A."/>
            <person name="Andreopoulos B."/>
            <person name="Cheng J.F."/>
            <person name="Woyke T."/>
            <person name="Pelin A."/>
            <person name="Henrissat B."/>
            <person name="Reynolds N.K."/>
            <person name="Benny G.L."/>
            <person name="Smith M.E."/>
            <person name="James T.Y."/>
            <person name="Grigoriev I.V."/>
        </authorList>
    </citation>
    <scope>NUCLEOTIDE SEQUENCE [LARGE SCALE GENOMIC DNA]</scope>
</reference>
<protein>
    <recommendedName>
        <fullName evidence="3">Chitinase</fullName>
    </recommendedName>
</protein>
<dbReference type="OrthoDB" id="73875at2759"/>
<dbReference type="EMBL" id="KZ993838">
    <property type="protein sequence ID" value="RKO94688.1"/>
    <property type="molecule type" value="Genomic_DNA"/>
</dbReference>
<organism evidence="1 2">
    <name type="scientific">Blyttiomyces helicus</name>
    <dbReference type="NCBI Taxonomy" id="388810"/>
    <lineage>
        <taxon>Eukaryota</taxon>
        <taxon>Fungi</taxon>
        <taxon>Fungi incertae sedis</taxon>
        <taxon>Chytridiomycota</taxon>
        <taxon>Chytridiomycota incertae sedis</taxon>
        <taxon>Chytridiomycetes</taxon>
        <taxon>Chytridiomycetes incertae sedis</taxon>
        <taxon>Blyttiomyces</taxon>
    </lineage>
</organism>
<keyword evidence="2" id="KW-1185">Reference proteome</keyword>
<name>A0A4P9WRY8_9FUNG</name>
<evidence type="ECO:0008006" key="3">
    <source>
        <dbReference type="Google" id="ProtNLM"/>
    </source>
</evidence>
<evidence type="ECO:0000313" key="2">
    <source>
        <dbReference type="Proteomes" id="UP000269721"/>
    </source>
</evidence>
<proteinExistence type="predicted"/>
<accession>A0A4P9WRY8</accession>
<dbReference type="InterPro" id="IPR017853">
    <property type="entry name" value="GH"/>
</dbReference>
<evidence type="ECO:0000313" key="1">
    <source>
        <dbReference type="EMBL" id="RKO94688.1"/>
    </source>
</evidence>